<dbReference type="SMART" id="SM00448">
    <property type="entry name" value="REC"/>
    <property type="match status" value="1"/>
</dbReference>
<feature type="domain" description="Response regulatory" evidence="8">
    <location>
        <begin position="3"/>
        <end position="116"/>
    </location>
</feature>
<keyword evidence="2" id="KW-0902">Two-component regulatory system</keyword>
<dbReference type="InterPro" id="IPR001867">
    <property type="entry name" value="OmpR/PhoB-type_DNA-bd"/>
</dbReference>
<dbReference type="AlphaFoldDB" id="A0A926QMM9"/>
<dbReference type="EMBL" id="JACVVD010000013">
    <property type="protein sequence ID" value="MBD0383862.1"/>
    <property type="molecule type" value="Genomic_DNA"/>
</dbReference>
<dbReference type="InterPro" id="IPR036388">
    <property type="entry name" value="WH-like_DNA-bd_sf"/>
</dbReference>
<dbReference type="GO" id="GO:0032993">
    <property type="term" value="C:protein-DNA complex"/>
    <property type="evidence" value="ECO:0007669"/>
    <property type="project" value="TreeGrafter"/>
</dbReference>
<dbReference type="Pfam" id="PF00486">
    <property type="entry name" value="Trans_reg_C"/>
    <property type="match status" value="1"/>
</dbReference>
<gene>
    <name evidence="10" type="ORF">ICC18_27685</name>
</gene>
<evidence type="ECO:0000256" key="5">
    <source>
        <dbReference type="ARBA" id="ARBA00023163"/>
    </source>
</evidence>
<comment type="caution">
    <text evidence="10">The sequence shown here is derived from an EMBL/GenBank/DDBJ whole genome shotgun (WGS) entry which is preliminary data.</text>
</comment>
<evidence type="ECO:0000256" key="6">
    <source>
        <dbReference type="PROSITE-ProRule" id="PRU00169"/>
    </source>
</evidence>
<dbReference type="GO" id="GO:0000156">
    <property type="term" value="F:phosphorelay response regulator activity"/>
    <property type="evidence" value="ECO:0007669"/>
    <property type="project" value="TreeGrafter"/>
</dbReference>
<dbReference type="CDD" id="cd00383">
    <property type="entry name" value="trans_reg_C"/>
    <property type="match status" value="1"/>
</dbReference>
<dbReference type="GO" id="GO:0000976">
    <property type="term" value="F:transcription cis-regulatory region binding"/>
    <property type="evidence" value="ECO:0007669"/>
    <property type="project" value="TreeGrafter"/>
</dbReference>
<dbReference type="SMART" id="SM00862">
    <property type="entry name" value="Trans_reg_C"/>
    <property type="match status" value="1"/>
</dbReference>
<dbReference type="PROSITE" id="PS50110">
    <property type="entry name" value="RESPONSE_REGULATORY"/>
    <property type="match status" value="1"/>
</dbReference>
<evidence type="ECO:0000256" key="4">
    <source>
        <dbReference type="ARBA" id="ARBA00023125"/>
    </source>
</evidence>
<evidence type="ECO:0000256" key="3">
    <source>
        <dbReference type="ARBA" id="ARBA00023015"/>
    </source>
</evidence>
<keyword evidence="11" id="KW-1185">Reference proteome</keyword>
<feature type="domain" description="OmpR/PhoB-type" evidence="9">
    <location>
        <begin position="131"/>
        <end position="231"/>
    </location>
</feature>
<evidence type="ECO:0000259" key="8">
    <source>
        <dbReference type="PROSITE" id="PS50110"/>
    </source>
</evidence>
<keyword evidence="4 7" id="KW-0238">DNA-binding</keyword>
<dbReference type="InterPro" id="IPR001789">
    <property type="entry name" value="Sig_transdc_resp-reg_receiver"/>
</dbReference>
<name>A0A926QMM9_9BACL</name>
<dbReference type="PANTHER" id="PTHR48111:SF1">
    <property type="entry name" value="TWO-COMPONENT RESPONSE REGULATOR ORR33"/>
    <property type="match status" value="1"/>
</dbReference>
<dbReference type="SUPFAM" id="SSF52172">
    <property type="entry name" value="CheY-like"/>
    <property type="match status" value="1"/>
</dbReference>
<dbReference type="Proteomes" id="UP000650466">
    <property type="component" value="Unassembled WGS sequence"/>
</dbReference>
<evidence type="ECO:0000313" key="11">
    <source>
        <dbReference type="Proteomes" id="UP000650466"/>
    </source>
</evidence>
<keyword evidence="5" id="KW-0804">Transcription</keyword>
<reference evidence="10" key="1">
    <citation type="submission" date="2020-09" db="EMBL/GenBank/DDBJ databases">
        <title>Draft Genome Sequence of Paenibacillus sp. WST5.</title>
        <authorList>
            <person name="Bao Z."/>
        </authorList>
    </citation>
    <scope>NUCLEOTIDE SEQUENCE</scope>
    <source>
        <strain evidence="10">WST5</strain>
    </source>
</reference>
<dbReference type="InterPro" id="IPR039420">
    <property type="entry name" value="WalR-like"/>
</dbReference>
<keyword evidence="3" id="KW-0805">Transcription regulation</keyword>
<feature type="modified residue" description="4-aspartylphosphate" evidence="6">
    <location>
        <position position="52"/>
    </location>
</feature>
<feature type="DNA-binding region" description="OmpR/PhoB-type" evidence="7">
    <location>
        <begin position="131"/>
        <end position="231"/>
    </location>
</feature>
<dbReference type="Gene3D" id="1.10.10.10">
    <property type="entry name" value="Winged helix-like DNA-binding domain superfamily/Winged helix DNA-binding domain"/>
    <property type="match status" value="1"/>
</dbReference>
<evidence type="ECO:0000256" key="1">
    <source>
        <dbReference type="ARBA" id="ARBA00022553"/>
    </source>
</evidence>
<protein>
    <submittedName>
        <fullName evidence="10">Response regulator transcription factor</fullName>
    </submittedName>
</protein>
<dbReference type="PROSITE" id="PS51755">
    <property type="entry name" value="OMPR_PHOB"/>
    <property type="match status" value="1"/>
</dbReference>
<dbReference type="PANTHER" id="PTHR48111">
    <property type="entry name" value="REGULATOR OF RPOS"/>
    <property type="match status" value="1"/>
</dbReference>
<evidence type="ECO:0000256" key="7">
    <source>
        <dbReference type="PROSITE-ProRule" id="PRU01091"/>
    </source>
</evidence>
<organism evidence="10 11">
    <name type="scientific">Paenibacillus sedimenti</name>
    <dbReference type="NCBI Taxonomy" id="2770274"/>
    <lineage>
        <taxon>Bacteria</taxon>
        <taxon>Bacillati</taxon>
        <taxon>Bacillota</taxon>
        <taxon>Bacilli</taxon>
        <taxon>Bacillales</taxon>
        <taxon>Paenibacillaceae</taxon>
        <taxon>Paenibacillus</taxon>
    </lineage>
</organism>
<keyword evidence="1 6" id="KW-0597">Phosphoprotein</keyword>
<accession>A0A926QMM9</accession>
<proteinExistence type="predicted"/>
<evidence type="ECO:0000259" key="9">
    <source>
        <dbReference type="PROSITE" id="PS51755"/>
    </source>
</evidence>
<dbReference type="Pfam" id="PF00072">
    <property type="entry name" value="Response_reg"/>
    <property type="match status" value="1"/>
</dbReference>
<dbReference type="Gene3D" id="3.40.50.2300">
    <property type="match status" value="1"/>
</dbReference>
<dbReference type="GO" id="GO:0006355">
    <property type="term" value="P:regulation of DNA-templated transcription"/>
    <property type="evidence" value="ECO:0007669"/>
    <property type="project" value="InterPro"/>
</dbReference>
<evidence type="ECO:0000313" key="10">
    <source>
        <dbReference type="EMBL" id="MBD0383862.1"/>
    </source>
</evidence>
<dbReference type="InterPro" id="IPR011006">
    <property type="entry name" value="CheY-like_superfamily"/>
</dbReference>
<dbReference type="CDD" id="cd17574">
    <property type="entry name" value="REC_OmpR"/>
    <property type="match status" value="1"/>
</dbReference>
<evidence type="ECO:0000256" key="2">
    <source>
        <dbReference type="ARBA" id="ARBA00023012"/>
    </source>
</evidence>
<sequence length="232" mass="26628">MMKVLIIEDDVIFADMVRMYLVEEDFTVQTALTVQDGLKTFHSFAPDVVLLDLSLPNVDGITMCKTLRQQTQTPIIVVSINSRASEIIQAFTEGADDFLSKPFSMQELKARIMIAIRKSMQPPSTENGPEIPATEHSSQLQLDPVRRFISVNGDMVETTFSEFELLKVFYHNPYRVFTRDELITIIRGIDYHVNERSIDIHITNLRKKIESDPKKPKYIQTVWGLGYRFAKP</sequence>
<dbReference type="GO" id="GO:0005829">
    <property type="term" value="C:cytosol"/>
    <property type="evidence" value="ECO:0007669"/>
    <property type="project" value="TreeGrafter"/>
</dbReference>